<protein>
    <recommendedName>
        <fullName evidence="3">Chorismate lyase</fullName>
    </recommendedName>
</protein>
<dbReference type="OrthoDB" id="6297849at2"/>
<dbReference type="SUPFAM" id="SSF64288">
    <property type="entry name" value="Chorismate lyase-like"/>
    <property type="match status" value="1"/>
</dbReference>
<proteinExistence type="predicted"/>
<organism evidence="1 2">
    <name type="scientific">Marinomonas mediterranea (strain ATCC 700492 / JCM 21426 / NBRC 103028 / MMB-1)</name>
    <dbReference type="NCBI Taxonomy" id="717774"/>
    <lineage>
        <taxon>Bacteria</taxon>
        <taxon>Pseudomonadati</taxon>
        <taxon>Pseudomonadota</taxon>
        <taxon>Gammaproteobacteria</taxon>
        <taxon>Oceanospirillales</taxon>
        <taxon>Oceanospirillaceae</taxon>
        <taxon>Marinomonas</taxon>
    </lineage>
</organism>
<reference evidence="1 2" key="1">
    <citation type="journal article" date="2012" name="Stand. Genomic Sci.">
        <title>Complete genome sequence of the melanogenic marine bacterium Marinomonas mediterranea type strain (MMB-1(T)).</title>
        <authorList>
            <person name="Lucas-Elio P."/>
            <person name="Goodwin L."/>
            <person name="Woyke T."/>
            <person name="Pitluck S."/>
            <person name="Nolan M."/>
            <person name="Kyrpides N.C."/>
            <person name="Detter J.C."/>
            <person name="Copeland A."/>
            <person name="Teshima H."/>
            <person name="Bruce D."/>
            <person name="Detter C."/>
            <person name="Tapia R."/>
            <person name="Han S."/>
            <person name="Land M.L."/>
            <person name="Ivanova N."/>
            <person name="Mikhailova N."/>
            <person name="Johnston A.W."/>
            <person name="Sanchez-Amat A."/>
        </authorList>
    </citation>
    <scope>NUCLEOTIDE SEQUENCE [LARGE SCALE GENOMIC DNA]</scope>
    <source>
        <strain evidence="2">ATCC 700492 / JCM 21426 / NBRC 103028 / MMB-1</strain>
    </source>
</reference>
<dbReference type="PATRIC" id="fig|717774.3.peg.4237"/>
<dbReference type="Gene3D" id="3.40.1410.10">
    <property type="entry name" value="Chorismate lyase-like"/>
    <property type="match status" value="1"/>
</dbReference>
<name>F2K080_MARM1</name>
<dbReference type="KEGG" id="mme:Marme_4094"/>
<keyword evidence="2" id="KW-1185">Reference proteome</keyword>
<accession>F2K080</accession>
<dbReference type="STRING" id="717774.Marme_4094"/>
<dbReference type="EMBL" id="CP002583">
    <property type="protein sequence ID" value="ADZ93294.1"/>
    <property type="molecule type" value="Genomic_DNA"/>
</dbReference>
<dbReference type="AlphaFoldDB" id="F2K080"/>
<dbReference type="InterPro" id="IPR028978">
    <property type="entry name" value="Chorismate_lyase_/UTRA_dom_sf"/>
</dbReference>
<dbReference type="HOGENOM" id="CLU_107938_0_0_6"/>
<dbReference type="RefSeq" id="WP_013663196.1">
    <property type="nucleotide sequence ID" value="NC_015276.1"/>
</dbReference>
<dbReference type="Proteomes" id="UP000001062">
    <property type="component" value="Chromosome"/>
</dbReference>
<evidence type="ECO:0008006" key="3">
    <source>
        <dbReference type="Google" id="ProtNLM"/>
    </source>
</evidence>
<dbReference type="Pfam" id="PF01947">
    <property type="entry name" value="Rv2949c-like"/>
    <property type="match status" value="1"/>
</dbReference>
<sequence length="209" mass="24000">MIVISSEKQSNQNKELNLDQYNEHSLSVLQRLILESDGTLTQLVGNLVGESIIAEKLFEGPTPDSRSQTSSLQQDERYLQKRIVSLKGQKSGFCYLYANSIVYHDNLNVNFSRALLDSKITIGRAWERYRVETYKELDAWGFESAGTLGRHFNLSSEALLLFRTYSVYSGGKKIFLITEKFPMAWFQKPNQTYPANSQPHAQERYDEIL</sequence>
<evidence type="ECO:0000313" key="2">
    <source>
        <dbReference type="Proteomes" id="UP000001062"/>
    </source>
</evidence>
<gene>
    <name evidence="1" type="ordered locus">Marme_4094</name>
</gene>
<dbReference type="eggNOG" id="COG3161">
    <property type="taxonomic scope" value="Bacteria"/>
</dbReference>
<dbReference type="InterPro" id="IPR002800">
    <property type="entry name" value="Rv2949c-like"/>
</dbReference>
<evidence type="ECO:0000313" key="1">
    <source>
        <dbReference type="EMBL" id="ADZ93294.1"/>
    </source>
</evidence>